<evidence type="ECO:0000256" key="2">
    <source>
        <dbReference type="ARBA" id="ARBA00022448"/>
    </source>
</evidence>
<evidence type="ECO:0000313" key="6">
    <source>
        <dbReference type="EMBL" id="KAK9949706.1"/>
    </source>
</evidence>
<feature type="domain" description="Bifunctional inhibitor/plant lipid transfer protein/seed storage helical" evidence="5">
    <location>
        <begin position="15"/>
        <end position="100"/>
    </location>
</feature>
<keyword evidence="7" id="KW-1185">Reference proteome</keyword>
<keyword evidence="2" id="KW-0813">Transport</keyword>
<dbReference type="Gene3D" id="1.10.110.10">
    <property type="entry name" value="Plant lipid-transfer and hydrophobic proteins"/>
    <property type="match status" value="1"/>
</dbReference>
<evidence type="ECO:0000256" key="1">
    <source>
        <dbReference type="ARBA" id="ARBA00003211"/>
    </source>
</evidence>
<evidence type="ECO:0000313" key="7">
    <source>
        <dbReference type="Proteomes" id="UP001457282"/>
    </source>
</evidence>
<comment type="caution">
    <text evidence="6">The sequence shown here is derived from an EMBL/GenBank/DDBJ whole genome shotgun (WGS) entry which is preliminary data.</text>
</comment>
<dbReference type="AlphaFoldDB" id="A0AAW1YM52"/>
<feature type="chain" id="PRO_5043957349" description="Bifunctional inhibitor/plant lipid transfer protein/seed storage helical domain-containing protein" evidence="4">
    <location>
        <begin position="18"/>
        <end position="112"/>
    </location>
</feature>
<proteinExistence type="predicted"/>
<organism evidence="6 7">
    <name type="scientific">Rubus argutus</name>
    <name type="common">Southern blackberry</name>
    <dbReference type="NCBI Taxonomy" id="59490"/>
    <lineage>
        <taxon>Eukaryota</taxon>
        <taxon>Viridiplantae</taxon>
        <taxon>Streptophyta</taxon>
        <taxon>Embryophyta</taxon>
        <taxon>Tracheophyta</taxon>
        <taxon>Spermatophyta</taxon>
        <taxon>Magnoliopsida</taxon>
        <taxon>eudicotyledons</taxon>
        <taxon>Gunneridae</taxon>
        <taxon>Pentapetalae</taxon>
        <taxon>rosids</taxon>
        <taxon>fabids</taxon>
        <taxon>Rosales</taxon>
        <taxon>Rosaceae</taxon>
        <taxon>Rosoideae</taxon>
        <taxon>Rosoideae incertae sedis</taxon>
        <taxon>Rubus</taxon>
    </lineage>
</organism>
<reference evidence="6 7" key="1">
    <citation type="journal article" date="2023" name="G3 (Bethesda)">
        <title>A chromosome-length genome assembly and annotation of blackberry (Rubus argutus, cv. 'Hillquist').</title>
        <authorList>
            <person name="Bruna T."/>
            <person name="Aryal R."/>
            <person name="Dudchenko O."/>
            <person name="Sargent D.J."/>
            <person name="Mead D."/>
            <person name="Buti M."/>
            <person name="Cavallini A."/>
            <person name="Hytonen T."/>
            <person name="Andres J."/>
            <person name="Pham M."/>
            <person name="Weisz D."/>
            <person name="Mascagni F."/>
            <person name="Usai G."/>
            <person name="Natali L."/>
            <person name="Bassil N."/>
            <person name="Fernandez G.E."/>
            <person name="Lomsadze A."/>
            <person name="Armour M."/>
            <person name="Olukolu B."/>
            <person name="Poorten T."/>
            <person name="Britton C."/>
            <person name="Davik J."/>
            <person name="Ashrafi H."/>
            <person name="Aiden E.L."/>
            <person name="Borodovsky M."/>
            <person name="Worthington M."/>
        </authorList>
    </citation>
    <scope>NUCLEOTIDE SEQUENCE [LARGE SCALE GENOMIC DNA]</scope>
    <source>
        <strain evidence="6">PI 553951</strain>
    </source>
</reference>
<dbReference type="InterPro" id="IPR016140">
    <property type="entry name" value="Bifunc_inhib/LTP/seed_store"/>
</dbReference>
<protein>
    <recommendedName>
        <fullName evidence="5">Bifunctional inhibitor/plant lipid transfer protein/seed storage helical domain-containing protein</fullName>
    </recommendedName>
</protein>
<gene>
    <name evidence="6" type="ORF">M0R45_005223</name>
</gene>
<sequence length="112" mass="11977">MVTIVIVLIGVSWSAVGEPGTPPKPCKPILDILNPCFTKQDQVPVIKSSRSQDCCTATASLCSRENSKVLCECIRDLEKEGPVNLTGLDALLSDCSISVKLPPISNDMDCSQ</sequence>
<evidence type="ECO:0000256" key="3">
    <source>
        <dbReference type="ARBA" id="ARBA00023121"/>
    </source>
</evidence>
<dbReference type="InterPro" id="IPR036312">
    <property type="entry name" value="Bifun_inhib/LTP/seed_sf"/>
</dbReference>
<dbReference type="Proteomes" id="UP001457282">
    <property type="component" value="Unassembled WGS sequence"/>
</dbReference>
<evidence type="ECO:0000259" key="5">
    <source>
        <dbReference type="Pfam" id="PF14368"/>
    </source>
</evidence>
<dbReference type="EMBL" id="JBEDUW010000001">
    <property type="protein sequence ID" value="KAK9949706.1"/>
    <property type="molecule type" value="Genomic_DNA"/>
</dbReference>
<dbReference type="Pfam" id="PF14368">
    <property type="entry name" value="LTP_2"/>
    <property type="match status" value="1"/>
</dbReference>
<dbReference type="GO" id="GO:0008289">
    <property type="term" value="F:lipid binding"/>
    <property type="evidence" value="ECO:0007669"/>
    <property type="project" value="UniProtKB-KW"/>
</dbReference>
<keyword evidence="4" id="KW-0732">Signal</keyword>
<feature type="signal peptide" evidence="4">
    <location>
        <begin position="1"/>
        <end position="17"/>
    </location>
</feature>
<comment type="function">
    <text evidence="1">Plant non-specific lipid-transfer proteins transfer phospholipids as well as galactolipids across membranes. May play a role in wax or cutin deposition in the cell walls of expanding epidermal cells and certain secretory tissues.</text>
</comment>
<accession>A0AAW1YM52</accession>
<evidence type="ECO:0000256" key="4">
    <source>
        <dbReference type="SAM" id="SignalP"/>
    </source>
</evidence>
<keyword evidence="3" id="KW-0446">Lipid-binding</keyword>
<name>A0AAW1YM52_RUBAR</name>